<evidence type="ECO:0000313" key="2">
    <source>
        <dbReference type="EMBL" id="KKW26773.1"/>
    </source>
</evidence>
<sequence length="125" mass="13758">MRNYLIGVLGVGVIFAAFNVGREVGLGINPFTTTCIYGGLAFLIALLVAAGVMQKRLGSYLNWWLAAGALFAWANWILFTWSYYQNRVCPLNCPNATPWTATCLYGALLFTAALFLGLSLKRVRK</sequence>
<protein>
    <submittedName>
        <fullName evidence="2">Uncharacterized protein</fullName>
    </submittedName>
</protein>
<proteinExistence type="predicted"/>
<keyword evidence="1" id="KW-1133">Transmembrane helix</keyword>
<keyword evidence="1" id="KW-0472">Membrane</keyword>
<name>A0A0G1X6I9_UNCK3</name>
<dbReference type="AlphaFoldDB" id="A0A0G1X6I9"/>
<evidence type="ECO:0000256" key="1">
    <source>
        <dbReference type="SAM" id="Phobius"/>
    </source>
</evidence>
<reference evidence="2 3" key="1">
    <citation type="journal article" date="2015" name="Nature">
        <title>rRNA introns, odd ribosomes, and small enigmatic genomes across a large radiation of phyla.</title>
        <authorList>
            <person name="Brown C.T."/>
            <person name="Hug L.A."/>
            <person name="Thomas B.C."/>
            <person name="Sharon I."/>
            <person name="Castelle C.J."/>
            <person name="Singh A."/>
            <person name="Wilkins M.J."/>
            <person name="Williams K.H."/>
            <person name="Banfield J.F."/>
        </authorList>
    </citation>
    <scope>NUCLEOTIDE SEQUENCE [LARGE SCALE GENOMIC DNA]</scope>
</reference>
<accession>A0A0G1X6I9</accession>
<organism evidence="2 3">
    <name type="scientific">candidate division Kazan bacterium GW2011_GWB1_52_7</name>
    <dbReference type="NCBI Taxonomy" id="1620414"/>
    <lineage>
        <taxon>Bacteria</taxon>
        <taxon>Bacteria division Kazan-3B-28</taxon>
    </lineage>
</organism>
<keyword evidence="1" id="KW-0812">Transmembrane</keyword>
<feature type="transmembrane region" description="Helical" evidence="1">
    <location>
        <begin position="31"/>
        <end position="53"/>
    </location>
</feature>
<feature type="transmembrane region" description="Helical" evidence="1">
    <location>
        <begin position="99"/>
        <end position="120"/>
    </location>
</feature>
<dbReference type="Proteomes" id="UP000034913">
    <property type="component" value="Unassembled WGS sequence"/>
</dbReference>
<feature type="transmembrane region" description="Helical" evidence="1">
    <location>
        <begin position="60"/>
        <end position="79"/>
    </location>
</feature>
<comment type="caution">
    <text evidence="2">The sequence shown here is derived from an EMBL/GenBank/DDBJ whole genome shotgun (WGS) entry which is preliminary data.</text>
</comment>
<gene>
    <name evidence="2" type="ORF">VF00_C0002G0098</name>
</gene>
<dbReference type="EMBL" id="LCRB01000002">
    <property type="protein sequence ID" value="KKW26773.1"/>
    <property type="molecule type" value="Genomic_DNA"/>
</dbReference>
<evidence type="ECO:0000313" key="3">
    <source>
        <dbReference type="Proteomes" id="UP000034913"/>
    </source>
</evidence>